<accession>A0ABR4CQL1</accession>
<dbReference type="EMBL" id="JAZHXI010000004">
    <property type="protein sequence ID" value="KAL2072185.1"/>
    <property type="molecule type" value="Genomic_DNA"/>
</dbReference>
<comment type="caution">
    <text evidence="1">The sequence shown here is derived from an EMBL/GenBank/DDBJ whole genome shotgun (WGS) entry which is preliminary data.</text>
</comment>
<organism evidence="1 2">
    <name type="scientific">Oculimacula yallundae</name>
    <dbReference type="NCBI Taxonomy" id="86028"/>
    <lineage>
        <taxon>Eukaryota</taxon>
        <taxon>Fungi</taxon>
        <taxon>Dikarya</taxon>
        <taxon>Ascomycota</taxon>
        <taxon>Pezizomycotina</taxon>
        <taxon>Leotiomycetes</taxon>
        <taxon>Helotiales</taxon>
        <taxon>Ploettnerulaceae</taxon>
        <taxon>Oculimacula</taxon>
    </lineage>
</organism>
<evidence type="ECO:0000313" key="1">
    <source>
        <dbReference type="EMBL" id="KAL2072185.1"/>
    </source>
</evidence>
<dbReference type="Proteomes" id="UP001595075">
    <property type="component" value="Unassembled WGS sequence"/>
</dbReference>
<keyword evidence="2" id="KW-1185">Reference proteome</keyword>
<evidence type="ECO:0000313" key="2">
    <source>
        <dbReference type="Proteomes" id="UP001595075"/>
    </source>
</evidence>
<gene>
    <name evidence="1" type="ORF">VTL71DRAFT_11528</name>
</gene>
<sequence>MPPTRTLGSVVSRTANYYYIATGCRLPPPSVENSKQDINPFVARTPGSLTAIQAGKANLLVPACSEKSSTSNDKYVVDDFRPLDATFILERSSAMISAFTQ</sequence>
<name>A0ABR4CQL1_9HELO</name>
<protein>
    <submittedName>
        <fullName evidence="1">Uncharacterized protein</fullName>
    </submittedName>
</protein>
<proteinExistence type="predicted"/>
<reference evidence="1 2" key="1">
    <citation type="journal article" date="2024" name="Commun. Biol.">
        <title>Comparative genomic analysis of thermophilic fungi reveals convergent evolutionary adaptations and gene losses.</title>
        <authorList>
            <person name="Steindorff A.S."/>
            <person name="Aguilar-Pontes M.V."/>
            <person name="Robinson A.J."/>
            <person name="Andreopoulos B."/>
            <person name="LaButti K."/>
            <person name="Kuo A."/>
            <person name="Mondo S."/>
            <person name="Riley R."/>
            <person name="Otillar R."/>
            <person name="Haridas S."/>
            <person name="Lipzen A."/>
            <person name="Grimwood J."/>
            <person name="Schmutz J."/>
            <person name="Clum A."/>
            <person name="Reid I.D."/>
            <person name="Moisan M.C."/>
            <person name="Butler G."/>
            <person name="Nguyen T.T.M."/>
            <person name="Dewar K."/>
            <person name="Conant G."/>
            <person name="Drula E."/>
            <person name="Henrissat B."/>
            <person name="Hansel C."/>
            <person name="Singer S."/>
            <person name="Hutchinson M.I."/>
            <person name="de Vries R.P."/>
            <person name="Natvig D.O."/>
            <person name="Powell A.J."/>
            <person name="Tsang A."/>
            <person name="Grigoriev I.V."/>
        </authorList>
    </citation>
    <scope>NUCLEOTIDE SEQUENCE [LARGE SCALE GENOMIC DNA]</scope>
    <source>
        <strain evidence="1 2">CBS 494.80</strain>
    </source>
</reference>
<dbReference type="PROSITE" id="PS51257">
    <property type="entry name" value="PROKAR_LIPOPROTEIN"/>
    <property type="match status" value="1"/>
</dbReference>